<dbReference type="EMBL" id="JAAAUY010002850">
    <property type="protein sequence ID" value="KAF9309432.1"/>
    <property type="molecule type" value="Genomic_DNA"/>
</dbReference>
<keyword evidence="3" id="KW-1185">Reference proteome</keyword>
<comment type="caution">
    <text evidence="2">The sequence shown here is derived from an EMBL/GenBank/DDBJ whole genome shotgun (WGS) entry which is preliminary data.</text>
</comment>
<gene>
    <name evidence="2" type="ORF">BG006_005093</name>
</gene>
<name>A0A9P5SBJ9_9FUNG</name>
<feature type="region of interest" description="Disordered" evidence="1">
    <location>
        <begin position="50"/>
        <end position="72"/>
    </location>
</feature>
<protein>
    <submittedName>
        <fullName evidence="2">Uncharacterized protein</fullName>
    </submittedName>
</protein>
<sequence>AVSQAEQARTPRRILRPRAFTQLVGTPALTVPKTPKVQAMIQVQPDAAMYGKHTPSARPAMPVNQAGDVPAKNPEETTIAMRAMAQKILDRQMPKLPPS</sequence>
<evidence type="ECO:0000313" key="3">
    <source>
        <dbReference type="Proteomes" id="UP000696485"/>
    </source>
</evidence>
<organism evidence="2 3">
    <name type="scientific">Podila minutissima</name>
    <dbReference type="NCBI Taxonomy" id="64525"/>
    <lineage>
        <taxon>Eukaryota</taxon>
        <taxon>Fungi</taxon>
        <taxon>Fungi incertae sedis</taxon>
        <taxon>Mucoromycota</taxon>
        <taxon>Mortierellomycotina</taxon>
        <taxon>Mortierellomycetes</taxon>
        <taxon>Mortierellales</taxon>
        <taxon>Mortierellaceae</taxon>
        <taxon>Podila</taxon>
    </lineage>
</organism>
<feature type="non-terminal residue" evidence="2">
    <location>
        <position position="1"/>
    </location>
</feature>
<dbReference type="Proteomes" id="UP000696485">
    <property type="component" value="Unassembled WGS sequence"/>
</dbReference>
<reference evidence="2" key="1">
    <citation type="journal article" date="2020" name="Fungal Divers.">
        <title>Resolving the Mortierellaceae phylogeny through synthesis of multi-gene phylogenetics and phylogenomics.</title>
        <authorList>
            <person name="Vandepol N."/>
            <person name="Liber J."/>
            <person name="Desiro A."/>
            <person name="Na H."/>
            <person name="Kennedy M."/>
            <person name="Barry K."/>
            <person name="Grigoriev I.V."/>
            <person name="Miller A.N."/>
            <person name="O'Donnell K."/>
            <person name="Stajich J.E."/>
            <person name="Bonito G."/>
        </authorList>
    </citation>
    <scope>NUCLEOTIDE SEQUENCE</scope>
    <source>
        <strain evidence="2">NVP1</strain>
    </source>
</reference>
<proteinExistence type="predicted"/>
<dbReference type="AlphaFoldDB" id="A0A9P5SBJ9"/>
<accession>A0A9P5SBJ9</accession>
<feature type="non-terminal residue" evidence="2">
    <location>
        <position position="99"/>
    </location>
</feature>
<evidence type="ECO:0000313" key="2">
    <source>
        <dbReference type="EMBL" id="KAF9309432.1"/>
    </source>
</evidence>
<evidence type="ECO:0000256" key="1">
    <source>
        <dbReference type="SAM" id="MobiDB-lite"/>
    </source>
</evidence>